<feature type="transmembrane region" description="Helical" evidence="6">
    <location>
        <begin position="746"/>
        <end position="766"/>
    </location>
</feature>
<feature type="domain" description="MacB-like periplasmic core" evidence="8">
    <location>
        <begin position="20"/>
        <end position="251"/>
    </location>
</feature>
<feature type="transmembrane region" description="Helical" evidence="6">
    <location>
        <begin position="21"/>
        <end position="43"/>
    </location>
</feature>
<evidence type="ECO:0000259" key="7">
    <source>
        <dbReference type="Pfam" id="PF02687"/>
    </source>
</evidence>
<dbReference type="AlphaFoldDB" id="A0A1I6HFF0"/>
<dbReference type="GO" id="GO:0022857">
    <property type="term" value="F:transmembrane transporter activity"/>
    <property type="evidence" value="ECO:0007669"/>
    <property type="project" value="TreeGrafter"/>
</dbReference>
<dbReference type="Proteomes" id="UP000199462">
    <property type="component" value="Unassembled WGS sequence"/>
</dbReference>
<dbReference type="GO" id="GO:0005886">
    <property type="term" value="C:plasma membrane"/>
    <property type="evidence" value="ECO:0007669"/>
    <property type="project" value="UniProtKB-SubCell"/>
</dbReference>
<dbReference type="PANTHER" id="PTHR30572">
    <property type="entry name" value="MEMBRANE COMPONENT OF TRANSPORTER-RELATED"/>
    <property type="match status" value="1"/>
</dbReference>
<comment type="subcellular location">
    <subcellularLocation>
        <location evidence="1">Cell membrane</location>
        <topology evidence="1">Multi-pass membrane protein</topology>
    </subcellularLocation>
</comment>
<evidence type="ECO:0000259" key="8">
    <source>
        <dbReference type="Pfam" id="PF12704"/>
    </source>
</evidence>
<evidence type="ECO:0000256" key="4">
    <source>
        <dbReference type="ARBA" id="ARBA00022989"/>
    </source>
</evidence>
<feature type="transmembrane region" description="Helical" evidence="6">
    <location>
        <begin position="439"/>
        <end position="461"/>
    </location>
</feature>
<evidence type="ECO:0000256" key="2">
    <source>
        <dbReference type="ARBA" id="ARBA00022475"/>
    </source>
</evidence>
<dbReference type="Pfam" id="PF12704">
    <property type="entry name" value="MacB_PCD"/>
    <property type="match status" value="2"/>
</dbReference>
<dbReference type="InterPro" id="IPR003838">
    <property type="entry name" value="ABC3_permease_C"/>
</dbReference>
<feature type="domain" description="MacB-like periplasmic core" evidence="8">
    <location>
        <begin position="449"/>
        <end position="650"/>
    </location>
</feature>
<feature type="transmembrane region" description="Helical" evidence="6">
    <location>
        <begin position="393"/>
        <end position="418"/>
    </location>
</feature>
<keyword evidence="10" id="KW-1185">Reference proteome</keyword>
<gene>
    <name evidence="9" type="ORF">SAMN04488010_0320</name>
</gene>
<evidence type="ECO:0000313" key="9">
    <source>
        <dbReference type="EMBL" id="SFR53222.1"/>
    </source>
</evidence>
<feature type="domain" description="ABC3 transporter permease C-terminal" evidence="7">
    <location>
        <begin position="305"/>
        <end position="422"/>
    </location>
</feature>
<dbReference type="PANTHER" id="PTHR30572:SF18">
    <property type="entry name" value="ABC-TYPE MACROLIDE FAMILY EXPORT SYSTEM PERMEASE COMPONENT 2"/>
    <property type="match status" value="1"/>
</dbReference>
<keyword evidence="2" id="KW-1003">Cell membrane</keyword>
<name>A0A1I6HFF0_9FLAO</name>
<sequence>MLRNYLKIAFRNIWKNKTFSLINILGLSIGLSASFVIGAMVFYDLTFDKFHTDGDRIYRVTSSFEGALGVFYNAGVTVPLAQELKDLRTDEIETVAPFFTTYPLHVANQETGNKFKDPDFVIYTEPSYFKTFDYDWLAGDSNSALEEPNMVVLTKERAIKYFPNQEPSNVVGKSLVYNDSIHATVSGIVDGFDGRTDIVFEEFISLKTAARQDMTNAINESGWDNTNSASQLFLKLSENAITNNVQKTLTRIAKEHDEPENSHSGASKRRFMLQPLSDIHLNPNYGTFDFNDSRRTKAALKSLLLLAFILLILGCINFINLNTAQAIKRAKEIGIRKTLGSSRLQLVYQYLGETFLLTLSAAVLSIFISKWLLILFLDFIPAGLSFDIFLNPWLLSGVFLLLFLVTVLSGFYPALVMSKYKPVSVFKQQIIPNSDKGSLRKYLTVFQFVIAQVFIIATLMVGKQLNYIMKKDMGFKTEAIAYFKTPWQDTSAVKRTRFVNRIQDLAGISNVVLAGNPPASFSTMTMDVKYIKDSTEVNSYLHLMYGTANYFDLYNLKLLAGRMPLNDSISEYVVNKSYLKAVGLENAVDIVGKNLIVDGDNLPIVGVMEDFNQHSLKYGVAPMALTGSSYSGKWTQYKTIHFKLNSNETADWSKTIYGIENIWKDIYPESDFEYAFMDDTVKQFYESEQKTSILLQWATGLAILISCLGLLGLVIHTTERRRKEIGIRKILGANLFQLNYLLSKDFLKLVFIAFVIAAPIAWYGLHNWLEEFATKTDLSWWIFALSGIAMVVVSLLIMTIKTIKSAMANPVKSLRTE</sequence>
<feature type="domain" description="ABC3 transporter permease C-terminal" evidence="7">
    <location>
        <begin position="700"/>
        <end position="809"/>
    </location>
</feature>
<evidence type="ECO:0000256" key="1">
    <source>
        <dbReference type="ARBA" id="ARBA00004651"/>
    </source>
</evidence>
<keyword evidence="3 6" id="KW-0812">Transmembrane</keyword>
<dbReference type="EMBL" id="FOYX01000001">
    <property type="protein sequence ID" value="SFR53222.1"/>
    <property type="molecule type" value="Genomic_DNA"/>
</dbReference>
<evidence type="ECO:0000256" key="6">
    <source>
        <dbReference type="SAM" id="Phobius"/>
    </source>
</evidence>
<dbReference type="InterPro" id="IPR025857">
    <property type="entry name" value="MacB_PCD"/>
</dbReference>
<keyword evidence="4 6" id="KW-1133">Transmembrane helix</keyword>
<accession>A0A1I6HFF0</accession>
<evidence type="ECO:0000256" key="5">
    <source>
        <dbReference type="ARBA" id="ARBA00023136"/>
    </source>
</evidence>
<feature type="transmembrane region" description="Helical" evidence="6">
    <location>
        <begin position="778"/>
        <end position="798"/>
    </location>
</feature>
<reference evidence="10" key="1">
    <citation type="submission" date="2016-10" db="EMBL/GenBank/DDBJ databases">
        <authorList>
            <person name="Varghese N."/>
            <person name="Submissions S."/>
        </authorList>
    </citation>
    <scope>NUCLEOTIDE SEQUENCE [LARGE SCALE GENOMIC DNA]</scope>
    <source>
        <strain evidence="10">DSM 19891</strain>
    </source>
</reference>
<dbReference type="STRING" id="440514.SAMN04488010_0320"/>
<keyword evidence="5 6" id="KW-0472">Membrane</keyword>
<evidence type="ECO:0000313" key="10">
    <source>
        <dbReference type="Proteomes" id="UP000199462"/>
    </source>
</evidence>
<dbReference type="Pfam" id="PF02687">
    <property type="entry name" value="FtsX"/>
    <property type="match status" value="2"/>
</dbReference>
<protein>
    <submittedName>
        <fullName evidence="9">ABC-type antimicrobial peptide transport system, permease component</fullName>
    </submittedName>
</protein>
<feature type="transmembrane region" description="Helical" evidence="6">
    <location>
        <begin position="303"/>
        <end position="327"/>
    </location>
</feature>
<dbReference type="RefSeq" id="WP_091900965.1">
    <property type="nucleotide sequence ID" value="NZ_FOYX01000001.1"/>
</dbReference>
<organism evidence="9 10">
    <name type="scientific">Maribacter stanieri</name>
    <dbReference type="NCBI Taxonomy" id="440514"/>
    <lineage>
        <taxon>Bacteria</taxon>
        <taxon>Pseudomonadati</taxon>
        <taxon>Bacteroidota</taxon>
        <taxon>Flavobacteriia</taxon>
        <taxon>Flavobacteriales</taxon>
        <taxon>Flavobacteriaceae</taxon>
        <taxon>Maribacter</taxon>
    </lineage>
</organism>
<evidence type="ECO:0000256" key="3">
    <source>
        <dbReference type="ARBA" id="ARBA00022692"/>
    </source>
</evidence>
<feature type="transmembrane region" description="Helical" evidence="6">
    <location>
        <begin position="348"/>
        <end position="373"/>
    </location>
</feature>
<proteinExistence type="predicted"/>
<feature type="transmembrane region" description="Helical" evidence="6">
    <location>
        <begin position="694"/>
        <end position="715"/>
    </location>
</feature>
<dbReference type="InterPro" id="IPR050250">
    <property type="entry name" value="Macrolide_Exporter_MacB"/>
</dbReference>